<dbReference type="InterPro" id="IPR050463">
    <property type="entry name" value="Gfo/Idh/MocA_oxidrdct_glycsds"/>
</dbReference>
<gene>
    <name evidence="4" type="ORF">ICL07_28245</name>
</gene>
<dbReference type="SUPFAM" id="SSF55347">
    <property type="entry name" value="Glyceraldehyde-3-phosphate dehydrogenase-like, C-terminal domain"/>
    <property type="match status" value="1"/>
</dbReference>
<dbReference type="Gene3D" id="3.40.50.720">
    <property type="entry name" value="NAD(P)-binding Rossmann-like Domain"/>
    <property type="match status" value="1"/>
</dbReference>
<dbReference type="InterPro" id="IPR043906">
    <property type="entry name" value="Gfo/Idh/MocA_OxRdtase_bact_C"/>
</dbReference>
<evidence type="ECO:0000259" key="3">
    <source>
        <dbReference type="Pfam" id="PF19051"/>
    </source>
</evidence>
<evidence type="ECO:0000256" key="1">
    <source>
        <dbReference type="ARBA" id="ARBA00023002"/>
    </source>
</evidence>
<evidence type="ECO:0000313" key="5">
    <source>
        <dbReference type="Proteomes" id="UP000659124"/>
    </source>
</evidence>
<sequence>MAKQNSDSRRAFLKNSLGALAAFTIIPRHVMGRGYLAPSDQLTKAVIGTGGMGRGHFGYAGTRVVAICDVDRSHLKLAMDQLGDKGVKTFSDYREVITLPEVDIVHVATPPHWHGIIAADAARAGKDIWCEKPMTATIGEGKRLVEAVQQHGRIFRLNTWFRFEDRFYGMGTTVKPIKKLVESGLLGWPLKVTVSKHTGFDWKFFWVGKTNLDTMPVPKELDYDMWLGPAPFRPYNAHRVHQTFRGYWDYDGGGLGDMGQHYLDPIQYFLGKDDTSPVSVEVDAPQQHPDAVGTWRRITYTYADGCQIVLDGDGKDEKAAYIEGPKGKLYPGFKSDIPDLEKKLAAFPDPAPQQTDFVDAVKNRKKFALNEENGHRSCTLVNMGKIALRLNRSLKFDPVKQEFIDDAGANALIFQPMRGPWTI</sequence>
<keyword evidence="5" id="KW-1185">Reference proteome</keyword>
<dbReference type="Gene3D" id="3.30.360.10">
    <property type="entry name" value="Dihydrodipicolinate Reductase, domain 2"/>
    <property type="match status" value="1"/>
</dbReference>
<dbReference type="Pfam" id="PF19051">
    <property type="entry name" value="GFO_IDH_MocA_C2"/>
    <property type="match status" value="1"/>
</dbReference>
<dbReference type="InterPro" id="IPR000683">
    <property type="entry name" value="Gfo/Idh/MocA-like_OxRdtase_N"/>
</dbReference>
<feature type="domain" description="Gfo/Idh/MocA-like oxidoreductase bacterial type C-terminal" evidence="3">
    <location>
        <begin position="170"/>
        <end position="423"/>
    </location>
</feature>
<dbReference type="PANTHER" id="PTHR43818">
    <property type="entry name" value="BCDNA.GH03377"/>
    <property type="match status" value="1"/>
</dbReference>
<dbReference type="InterPro" id="IPR036291">
    <property type="entry name" value="NAD(P)-bd_dom_sf"/>
</dbReference>
<keyword evidence="1" id="KW-0560">Oxidoreductase</keyword>
<evidence type="ECO:0000259" key="2">
    <source>
        <dbReference type="Pfam" id="PF01408"/>
    </source>
</evidence>
<dbReference type="PANTHER" id="PTHR43818:SF11">
    <property type="entry name" value="BCDNA.GH03377"/>
    <property type="match status" value="1"/>
</dbReference>
<dbReference type="SUPFAM" id="SSF51735">
    <property type="entry name" value="NAD(P)-binding Rossmann-fold domains"/>
    <property type="match status" value="1"/>
</dbReference>
<dbReference type="Pfam" id="PF01408">
    <property type="entry name" value="GFO_IDH_MocA"/>
    <property type="match status" value="1"/>
</dbReference>
<comment type="caution">
    <text evidence="4">The sequence shown here is derived from an EMBL/GenBank/DDBJ whole genome shotgun (WGS) entry which is preliminary data.</text>
</comment>
<accession>A0ABR7TUZ9</accession>
<dbReference type="Proteomes" id="UP000659124">
    <property type="component" value="Unassembled WGS sequence"/>
</dbReference>
<organism evidence="4 5">
    <name type="scientific">Chitinophaga qingshengii</name>
    <dbReference type="NCBI Taxonomy" id="1569794"/>
    <lineage>
        <taxon>Bacteria</taxon>
        <taxon>Pseudomonadati</taxon>
        <taxon>Bacteroidota</taxon>
        <taxon>Chitinophagia</taxon>
        <taxon>Chitinophagales</taxon>
        <taxon>Chitinophagaceae</taxon>
        <taxon>Chitinophaga</taxon>
    </lineage>
</organism>
<evidence type="ECO:0000313" key="4">
    <source>
        <dbReference type="EMBL" id="MBC9934311.1"/>
    </source>
</evidence>
<feature type="domain" description="Gfo/Idh/MocA-like oxidoreductase N-terminal" evidence="2">
    <location>
        <begin position="45"/>
        <end position="157"/>
    </location>
</feature>
<protein>
    <submittedName>
        <fullName evidence="4">Gfo/Idh/MocA family oxidoreductase</fullName>
    </submittedName>
</protein>
<dbReference type="EMBL" id="JACVFC010000005">
    <property type="protein sequence ID" value="MBC9934311.1"/>
    <property type="molecule type" value="Genomic_DNA"/>
</dbReference>
<reference evidence="4 5" key="1">
    <citation type="submission" date="2020-09" db="EMBL/GenBank/DDBJ databases">
        <title>Genome sequences of type strains of Chitinophaga qingshengii and Chitinophaga varians.</title>
        <authorList>
            <person name="Kittiwongwattana C."/>
        </authorList>
    </citation>
    <scope>NUCLEOTIDE SEQUENCE [LARGE SCALE GENOMIC DNA]</scope>
    <source>
        <strain evidence="4 5">JCM 30026</strain>
    </source>
</reference>
<dbReference type="RefSeq" id="WP_188091418.1">
    <property type="nucleotide sequence ID" value="NZ_JACVFC010000005.1"/>
</dbReference>
<proteinExistence type="predicted"/>
<name>A0ABR7TUZ9_9BACT</name>